<organism evidence="1 2">
    <name type="scientific">Diphasiastrum complanatum</name>
    <name type="common">Issler's clubmoss</name>
    <name type="synonym">Lycopodium complanatum</name>
    <dbReference type="NCBI Taxonomy" id="34168"/>
    <lineage>
        <taxon>Eukaryota</taxon>
        <taxon>Viridiplantae</taxon>
        <taxon>Streptophyta</taxon>
        <taxon>Embryophyta</taxon>
        <taxon>Tracheophyta</taxon>
        <taxon>Lycopodiopsida</taxon>
        <taxon>Lycopodiales</taxon>
        <taxon>Lycopodiaceae</taxon>
        <taxon>Lycopodioideae</taxon>
        <taxon>Diphasiastrum</taxon>
    </lineage>
</organism>
<protein>
    <submittedName>
        <fullName evidence="1">Uncharacterized protein</fullName>
    </submittedName>
</protein>
<sequence>MKLLLLSSFFVFNFLAVKLLQLVDILNLVLKDHKQIGLLEGSSRGYPKHFIFLQKRMACLFISTEKPAMREMTQPSF</sequence>
<evidence type="ECO:0000313" key="1">
    <source>
        <dbReference type="EMBL" id="KAJ7560356.1"/>
    </source>
</evidence>
<dbReference type="Proteomes" id="UP001162992">
    <property type="component" value="Chromosome 4"/>
</dbReference>
<proteinExistence type="predicted"/>
<dbReference type="EMBL" id="CM055095">
    <property type="protein sequence ID" value="KAJ7560356.1"/>
    <property type="molecule type" value="Genomic_DNA"/>
</dbReference>
<reference evidence="2" key="1">
    <citation type="journal article" date="2024" name="Proc. Natl. Acad. Sci. U.S.A.">
        <title>Extraordinary preservation of gene collinearity over three hundred million years revealed in homosporous lycophytes.</title>
        <authorList>
            <person name="Li C."/>
            <person name="Wickell D."/>
            <person name="Kuo L.Y."/>
            <person name="Chen X."/>
            <person name="Nie B."/>
            <person name="Liao X."/>
            <person name="Peng D."/>
            <person name="Ji J."/>
            <person name="Jenkins J."/>
            <person name="Williams M."/>
            <person name="Shu S."/>
            <person name="Plott C."/>
            <person name="Barry K."/>
            <person name="Rajasekar S."/>
            <person name="Grimwood J."/>
            <person name="Han X."/>
            <person name="Sun S."/>
            <person name="Hou Z."/>
            <person name="He W."/>
            <person name="Dai G."/>
            <person name="Sun C."/>
            <person name="Schmutz J."/>
            <person name="Leebens-Mack J.H."/>
            <person name="Li F.W."/>
            <person name="Wang L."/>
        </authorList>
    </citation>
    <scope>NUCLEOTIDE SEQUENCE [LARGE SCALE GENOMIC DNA]</scope>
    <source>
        <strain evidence="2">cv. PW_Plant_1</strain>
    </source>
</reference>
<keyword evidence="2" id="KW-1185">Reference proteome</keyword>
<comment type="caution">
    <text evidence="1">The sequence shown here is derived from an EMBL/GenBank/DDBJ whole genome shotgun (WGS) entry which is preliminary data.</text>
</comment>
<evidence type="ECO:0000313" key="2">
    <source>
        <dbReference type="Proteomes" id="UP001162992"/>
    </source>
</evidence>
<name>A0ACC2E1G3_DIPCM</name>
<gene>
    <name evidence="1" type="ORF">O6H91_04G126200</name>
</gene>
<accession>A0ACC2E1G3</accession>